<accession>A0ACD1E4C7</accession>
<protein>
    <submittedName>
        <fullName evidence="1">Glycosyltransferase</fullName>
    </submittedName>
</protein>
<evidence type="ECO:0000313" key="2">
    <source>
        <dbReference type="Proteomes" id="UP000681794"/>
    </source>
</evidence>
<evidence type="ECO:0000313" key="1">
    <source>
        <dbReference type="EMBL" id="QWS33695.1"/>
    </source>
</evidence>
<dbReference type="EMBL" id="CP076544">
    <property type="protein sequence ID" value="QWS33695.1"/>
    <property type="molecule type" value="Genomic_DNA"/>
</dbReference>
<sequence length="457" mass="48408">MTTNEPRSEHGGGDADSVRTMRITLVAVGTRGDVQPTAVLASALAGRGHDVTLVTPDDLVHFGRSLGIATVGLGFSTRSFLDSPEGRAFVSSGSGRRYLEAVVAKKEIERRTLQAVLLHACDGADLVIANNLVLDEAAMVAQAVGAEVVALHFAPRRSSAAYPSLLLTARPLPRLLVRASHIAAGILEARVTRAHNARFRQDLGLPHDDVPIRWRLRAGGVTEIQAYSAALVPGLRDWPDRWPRTGFLAPSPEHRERWGDTGLDEDLDAWLRAGEAPVYFGFGSMPVRDPVALIASIRAVCQQLGVRGVVGAGWSGMAQAVADDRVRLVGPVDHTALLARCRAAVHHGGAGTTGVSVAAGVPTVICAVAFDQPFWGERVREAGVGTWFPFAHFSVDRLVDALRAVLTDTTAARARALAATLADEDPVAAAVAVVERVGADAAASAARRRGTRHETGR</sequence>
<dbReference type="Proteomes" id="UP000681794">
    <property type="component" value="Chromosome"/>
</dbReference>
<proteinExistence type="predicted"/>
<name>A0ACD1E4C7_9MICO</name>
<gene>
    <name evidence="1" type="ORF">KM842_00250</name>
</gene>
<keyword evidence="2" id="KW-1185">Reference proteome</keyword>
<organism evidence="1 2">
    <name type="scientific">Curtobacterium aetherium</name>
    <dbReference type="NCBI Taxonomy" id="2841594"/>
    <lineage>
        <taxon>Bacteria</taxon>
        <taxon>Bacillati</taxon>
        <taxon>Actinomycetota</taxon>
        <taxon>Actinomycetes</taxon>
        <taxon>Micrococcales</taxon>
        <taxon>Microbacteriaceae</taxon>
        <taxon>Curtobacterium</taxon>
    </lineage>
</organism>
<reference evidence="1" key="1">
    <citation type="submission" date="2021-06" db="EMBL/GenBank/DDBJ databases">
        <authorList>
            <person name="Ellington A.J."/>
            <person name="Bryan N.C."/>
            <person name="Christner B.C."/>
            <person name="Reisch C.R."/>
        </authorList>
    </citation>
    <scope>NUCLEOTIDE SEQUENCE</scope>
    <source>
        <strain evidence="1">L6-1</strain>
    </source>
</reference>